<dbReference type="KEGG" id="fcy:FRACYDRAFT_252782"/>
<dbReference type="Proteomes" id="UP000095751">
    <property type="component" value="Unassembled WGS sequence"/>
</dbReference>
<dbReference type="AlphaFoldDB" id="A0A1E7ELV9"/>
<accession>A0A1E7ELV9</accession>
<evidence type="ECO:0000313" key="2">
    <source>
        <dbReference type="EMBL" id="OEU06874.1"/>
    </source>
</evidence>
<dbReference type="EMBL" id="KV784395">
    <property type="protein sequence ID" value="OEU06874.1"/>
    <property type="molecule type" value="Genomic_DNA"/>
</dbReference>
<gene>
    <name evidence="2" type="ORF">FRACYDRAFT_252782</name>
</gene>
<sequence>MSISSSNEEGEHEEYETESEDEDEAEEADEADEDKEQKMGTATTASSTSSSSCSLIYSLLPDSIRVKILNYLGGEDYTLDELIDLTVVSKQFYNDLKRQKGGIEWKIIPTYIINPRLKSTRSLLRKLVYNQNMEDKNKKLNHYKCIKLNCINEYTNDISPWDAQQIHLTNTYYDIDTPERRNRGNKLILDLSLPSSSLMADYRRQVDPSVIVHIIRCLFRNNYYKSKTVDTINLSCMVLPSKHYTDHTLNKLNTLQVKKIIWNHSKCNIYISGYQFYLIQDTIKDFIMNDTVFLVKNREEYNNLSDLINEPNENYMFQQFCGHGVHLERLSIKNAKVCSNGYGGSSLSQRIDIPQNALIKFIRNAPKTLKWFHSDLTQGNIDMLKKERPDIEFM</sequence>
<evidence type="ECO:0000313" key="3">
    <source>
        <dbReference type="Proteomes" id="UP000095751"/>
    </source>
</evidence>
<organism evidence="2 3">
    <name type="scientific">Fragilariopsis cylindrus CCMP1102</name>
    <dbReference type="NCBI Taxonomy" id="635003"/>
    <lineage>
        <taxon>Eukaryota</taxon>
        <taxon>Sar</taxon>
        <taxon>Stramenopiles</taxon>
        <taxon>Ochrophyta</taxon>
        <taxon>Bacillariophyta</taxon>
        <taxon>Bacillariophyceae</taxon>
        <taxon>Bacillariophycidae</taxon>
        <taxon>Bacillariales</taxon>
        <taxon>Bacillariaceae</taxon>
        <taxon>Fragilariopsis</taxon>
    </lineage>
</organism>
<dbReference type="InParanoid" id="A0A1E7ELV9"/>
<keyword evidence="3" id="KW-1185">Reference proteome</keyword>
<reference evidence="2 3" key="1">
    <citation type="submission" date="2016-09" db="EMBL/GenBank/DDBJ databases">
        <title>Extensive genetic diversity and differential bi-allelic expression allows diatom success in the polar Southern Ocean.</title>
        <authorList>
            <consortium name="DOE Joint Genome Institute"/>
            <person name="Mock T."/>
            <person name="Otillar R.P."/>
            <person name="Strauss J."/>
            <person name="Dupont C."/>
            <person name="Frickenhaus S."/>
            <person name="Maumus F."/>
            <person name="Mcmullan M."/>
            <person name="Sanges R."/>
            <person name="Schmutz J."/>
            <person name="Toseland A."/>
            <person name="Valas R."/>
            <person name="Veluchamy A."/>
            <person name="Ward B.J."/>
            <person name="Allen A."/>
            <person name="Barry K."/>
            <person name="Falciatore A."/>
            <person name="Ferrante M."/>
            <person name="Fortunato A.E."/>
            <person name="Gloeckner G."/>
            <person name="Gruber A."/>
            <person name="Hipkin R."/>
            <person name="Janech M."/>
            <person name="Kroth P."/>
            <person name="Leese F."/>
            <person name="Lindquist E."/>
            <person name="Lyon B.R."/>
            <person name="Martin J."/>
            <person name="Mayer C."/>
            <person name="Parker M."/>
            <person name="Quesneville H."/>
            <person name="Raymond J."/>
            <person name="Uhlig C."/>
            <person name="Valentin K.U."/>
            <person name="Worden A.Z."/>
            <person name="Armbrust E.V."/>
            <person name="Bowler C."/>
            <person name="Green B."/>
            <person name="Moulton V."/>
            <person name="Van Oosterhout C."/>
            <person name="Grigoriev I."/>
        </authorList>
    </citation>
    <scope>NUCLEOTIDE SEQUENCE [LARGE SCALE GENOMIC DNA]</scope>
    <source>
        <strain evidence="2 3">CCMP1102</strain>
    </source>
</reference>
<proteinExistence type="predicted"/>
<protein>
    <recommendedName>
        <fullName evidence="4">F-box domain-containing protein</fullName>
    </recommendedName>
</protein>
<feature type="compositionally biased region" description="Acidic residues" evidence="1">
    <location>
        <begin position="8"/>
        <end position="34"/>
    </location>
</feature>
<evidence type="ECO:0008006" key="4">
    <source>
        <dbReference type="Google" id="ProtNLM"/>
    </source>
</evidence>
<feature type="region of interest" description="Disordered" evidence="1">
    <location>
        <begin position="1"/>
        <end position="49"/>
    </location>
</feature>
<name>A0A1E7ELV9_9STRA</name>
<evidence type="ECO:0000256" key="1">
    <source>
        <dbReference type="SAM" id="MobiDB-lite"/>
    </source>
</evidence>